<dbReference type="InterPro" id="IPR027417">
    <property type="entry name" value="P-loop_NTPase"/>
</dbReference>
<reference evidence="2" key="1">
    <citation type="journal article" date="2019" name="Int. J. Syst. Evol. Microbiol.">
        <title>The Global Catalogue of Microorganisms (GCM) 10K type strain sequencing project: providing services to taxonomists for standard genome sequencing and annotation.</title>
        <authorList>
            <consortium name="The Broad Institute Genomics Platform"/>
            <consortium name="The Broad Institute Genome Sequencing Center for Infectious Disease"/>
            <person name="Wu L."/>
            <person name="Ma J."/>
        </authorList>
    </citation>
    <scope>NUCLEOTIDE SEQUENCE [LARGE SCALE GENOMIC DNA]</scope>
    <source>
        <strain evidence="2">JCM 15089</strain>
    </source>
</reference>
<accession>A0ABP3PCT5</accession>
<keyword evidence="2" id="KW-1185">Reference proteome</keyword>
<dbReference type="EMBL" id="BAAADD010000003">
    <property type="protein sequence ID" value="GAA0565044.1"/>
    <property type="molecule type" value="Genomic_DNA"/>
</dbReference>
<gene>
    <name evidence="1" type="ORF">GCM10008942_11750</name>
</gene>
<dbReference type="GO" id="GO:0016301">
    <property type="term" value="F:kinase activity"/>
    <property type="evidence" value="ECO:0007669"/>
    <property type="project" value="UniProtKB-KW"/>
</dbReference>
<keyword evidence="1" id="KW-0808">Transferase</keyword>
<organism evidence="1 2">
    <name type="scientific">Rhizomicrobium electricum</name>
    <dbReference type="NCBI Taxonomy" id="480070"/>
    <lineage>
        <taxon>Bacteria</taxon>
        <taxon>Pseudomonadati</taxon>
        <taxon>Pseudomonadota</taxon>
        <taxon>Alphaproteobacteria</taxon>
        <taxon>Micropepsales</taxon>
        <taxon>Micropepsaceae</taxon>
        <taxon>Rhizomicrobium</taxon>
    </lineage>
</organism>
<protein>
    <submittedName>
        <fullName evidence="1">HPr kinase</fullName>
    </submittedName>
</protein>
<evidence type="ECO:0000313" key="1">
    <source>
        <dbReference type="EMBL" id="GAA0565044.1"/>
    </source>
</evidence>
<dbReference type="Gene3D" id="3.40.50.300">
    <property type="entry name" value="P-loop containing nucleotide triphosphate hydrolases"/>
    <property type="match status" value="1"/>
</dbReference>
<comment type="caution">
    <text evidence="1">The sequence shown here is derived from an EMBL/GenBank/DDBJ whole genome shotgun (WGS) entry which is preliminary data.</text>
</comment>
<name>A0ABP3PCT5_9PROT</name>
<dbReference type="SUPFAM" id="SSF53795">
    <property type="entry name" value="PEP carboxykinase-like"/>
    <property type="match status" value="1"/>
</dbReference>
<dbReference type="RefSeq" id="WP_166933631.1">
    <property type="nucleotide sequence ID" value="NZ_BAAADD010000003.1"/>
</dbReference>
<sequence length="304" mass="32555">MHGYGIAGLSVESDIALPGLIARPLNGEPPDVWIRQAPVPANLENPDASGPTWEMSGDRFLLRIPGIVRFLLTGGRVLAFAPEGPVEDVRAFLLGTAFGILLHQRGAIVLHASAVKVGGKAVVFCGASGAGKSTIAAALGQRGYPLVTDDVGAVSFDSAGTPVIYPDGRQLKLWAHAIAQLGFSRGEAVRDAIEKFYVEPREVFGEAMPLGAIYALREARPPIVPGIERPNVVDASLLLRRNAYRPLLVQRMGRRADYFYAATAIAGHAGIFHLSRPLDFSELPAGLDGLERHWRETGLTEKPS</sequence>
<evidence type="ECO:0000313" key="2">
    <source>
        <dbReference type="Proteomes" id="UP001499951"/>
    </source>
</evidence>
<dbReference type="Proteomes" id="UP001499951">
    <property type="component" value="Unassembled WGS sequence"/>
</dbReference>
<keyword evidence="1" id="KW-0418">Kinase</keyword>
<proteinExistence type="predicted"/>